<dbReference type="RefSeq" id="WP_230739332.1">
    <property type="nucleotide sequence ID" value="NZ_JAJNDB010000008.1"/>
</dbReference>
<protein>
    <submittedName>
        <fullName evidence="2">Uncharacterized protein</fullName>
    </submittedName>
</protein>
<feature type="compositionally biased region" description="Low complexity" evidence="1">
    <location>
        <begin position="208"/>
        <end position="217"/>
    </location>
</feature>
<dbReference type="Proteomes" id="UP001199469">
    <property type="component" value="Unassembled WGS sequence"/>
</dbReference>
<feature type="region of interest" description="Disordered" evidence="1">
    <location>
        <begin position="192"/>
        <end position="217"/>
    </location>
</feature>
<keyword evidence="3" id="KW-1185">Reference proteome</keyword>
<name>A0ABS8PGH3_9PSEU</name>
<evidence type="ECO:0000256" key="1">
    <source>
        <dbReference type="SAM" id="MobiDB-lite"/>
    </source>
</evidence>
<evidence type="ECO:0000313" key="3">
    <source>
        <dbReference type="Proteomes" id="UP001199469"/>
    </source>
</evidence>
<accession>A0ABS8PGH3</accession>
<reference evidence="2 3" key="1">
    <citation type="submission" date="2021-11" db="EMBL/GenBank/DDBJ databases">
        <title>Draft genome sequence of Actinomycetospora sp. SF1 isolated from the rhizosphere soil.</title>
        <authorList>
            <person name="Duangmal K."/>
            <person name="Chantavorakit T."/>
        </authorList>
    </citation>
    <scope>NUCLEOTIDE SEQUENCE [LARGE SCALE GENOMIC DNA]</scope>
    <source>
        <strain evidence="2 3">TBRC 5722</strain>
    </source>
</reference>
<organism evidence="2 3">
    <name type="scientific">Actinomycetospora endophytica</name>
    <dbReference type="NCBI Taxonomy" id="2291215"/>
    <lineage>
        <taxon>Bacteria</taxon>
        <taxon>Bacillati</taxon>
        <taxon>Actinomycetota</taxon>
        <taxon>Actinomycetes</taxon>
        <taxon>Pseudonocardiales</taxon>
        <taxon>Pseudonocardiaceae</taxon>
        <taxon>Actinomycetospora</taxon>
    </lineage>
</organism>
<comment type="caution">
    <text evidence="2">The sequence shown here is derived from an EMBL/GenBank/DDBJ whole genome shotgun (WGS) entry which is preliminary data.</text>
</comment>
<gene>
    <name evidence="2" type="ORF">LQ327_28540</name>
</gene>
<sequence>MYVYRYRDADPVRSGAAMPLLTAGRHHHTGDGACLLEYVSLLCGERFGDHPRAVDPSLAQLGRLINDALSDQTRPQLTLFAPELIGTRSRSRRDLVQAAVAVTLADAGLLLAPEETLFWRLAAEARRLEHRSSRGPGGRRGARSLIARWGCGPATLASTFQRLRARLPSATPERDEFLLHTMRSAIRSVHACLDGPGESTPTPPAPGPAATAGQLSG</sequence>
<proteinExistence type="predicted"/>
<evidence type="ECO:0000313" key="2">
    <source>
        <dbReference type="EMBL" id="MCD2197328.1"/>
    </source>
</evidence>
<dbReference type="EMBL" id="JAJNDB010000008">
    <property type="protein sequence ID" value="MCD2197328.1"/>
    <property type="molecule type" value="Genomic_DNA"/>
</dbReference>